<dbReference type="Pfam" id="PF01614">
    <property type="entry name" value="IclR_C"/>
    <property type="match status" value="2"/>
</dbReference>
<feature type="domain" description="HTH iclR-type" evidence="5">
    <location>
        <begin position="312"/>
        <end position="379"/>
    </location>
</feature>
<accession>A0ABV3CBE1</accession>
<feature type="domain" description="IclR-ED" evidence="6">
    <location>
        <begin position="77"/>
        <end position="285"/>
    </location>
</feature>
<dbReference type="InterPro" id="IPR036388">
    <property type="entry name" value="WH-like_DNA-bd_sf"/>
</dbReference>
<proteinExistence type="predicted"/>
<organism evidence="7 8">
    <name type="scientific">Streptomyces narbonensis</name>
    <dbReference type="NCBI Taxonomy" id="67333"/>
    <lineage>
        <taxon>Bacteria</taxon>
        <taxon>Bacillati</taxon>
        <taxon>Actinomycetota</taxon>
        <taxon>Actinomycetes</taxon>
        <taxon>Kitasatosporales</taxon>
        <taxon>Streptomycetaceae</taxon>
        <taxon>Streptomyces</taxon>
    </lineage>
</organism>
<dbReference type="SUPFAM" id="SSF55781">
    <property type="entry name" value="GAF domain-like"/>
    <property type="match status" value="2"/>
</dbReference>
<sequence length="567" mass="59074">MVQRTEPDDPPEELVGPLGRGLAVLRAVAAGPGNRHRPGDLARATGLARSTVDRVATTLLRLGYVRAEERDLLLAPRAAELGNAYLSSTGLPEAVGPHAVALADELDESVSVAVPDGDGVRFVAQAARRRAMAISFRAGDVLPAERCAPGALFAAGWSDAEWETWRARHREDPLDAAFPAVPPRTPSGTRAGAGADGTEGATEAVEADFRARAHRSRTNGWAADDQLIEAGLIAVALPVRDDTGAVVCAVSVVSHTSRHDVGSLADVALPPLRAAVAAMEAALAATTSAERAEPSAGPGAAALKEELGSGFLQSLARGLDVLCAFGAVRGPARLTELARLTGLPRATARRSLITLAHLGYVREDADGFRVLPRVLELGHARVSGLTLVEIATPHLAELVVRVHESASVAVLDGEDIRYVARVASSRIMHIDIRVGTRLPAYATSMGRVLLGALPEEERAAALAGVRPEALTPRTVATPEALAEAVAETARRGYGWVEQELEEGLRSLAAPVTDGRGRVVAAVNVALHAGRGTAEESLAELLPPLLGTAAAISADLAAVSRWSPVRVS</sequence>
<evidence type="ECO:0000259" key="5">
    <source>
        <dbReference type="PROSITE" id="PS51077"/>
    </source>
</evidence>
<dbReference type="PANTHER" id="PTHR30136:SF34">
    <property type="entry name" value="TRANSCRIPTIONAL REGULATOR"/>
    <property type="match status" value="1"/>
</dbReference>
<reference evidence="7 8" key="1">
    <citation type="submission" date="2024-06" db="EMBL/GenBank/DDBJ databases">
        <title>The Natural Products Discovery Center: Release of the First 8490 Sequenced Strains for Exploring Actinobacteria Biosynthetic Diversity.</title>
        <authorList>
            <person name="Kalkreuter E."/>
            <person name="Kautsar S.A."/>
            <person name="Yang D."/>
            <person name="Bader C.D."/>
            <person name="Teijaro C.N."/>
            <person name="Fluegel L."/>
            <person name="Davis C.M."/>
            <person name="Simpson J.R."/>
            <person name="Lauterbach L."/>
            <person name="Steele A.D."/>
            <person name="Gui C."/>
            <person name="Meng S."/>
            <person name="Li G."/>
            <person name="Viehrig K."/>
            <person name="Ye F."/>
            <person name="Su P."/>
            <person name="Kiefer A.F."/>
            <person name="Nichols A."/>
            <person name="Cepeda A.J."/>
            <person name="Yan W."/>
            <person name="Fan B."/>
            <person name="Jiang Y."/>
            <person name="Adhikari A."/>
            <person name="Zheng C.-J."/>
            <person name="Schuster L."/>
            <person name="Cowan T.M."/>
            <person name="Smanski M.J."/>
            <person name="Chevrette M.G."/>
            <person name="De Carvalho L.P.S."/>
            <person name="Shen B."/>
        </authorList>
    </citation>
    <scope>NUCLEOTIDE SEQUENCE [LARGE SCALE GENOMIC DNA]</scope>
    <source>
        <strain evidence="7 8">NPDC045974</strain>
    </source>
</reference>
<dbReference type="PANTHER" id="PTHR30136">
    <property type="entry name" value="HELIX-TURN-HELIX TRANSCRIPTIONAL REGULATOR, ICLR FAMILY"/>
    <property type="match status" value="1"/>
</dbReference>
<dbReference type="InterPro" id="IPR029016">
    <property type="entry name" value="GAF-like_dom_sf"/>
</dbReference>
<evidence type="ECO:0000256" key="1">
    <source>
        <dbReference type="ARBA" id="ARBA00023015"/>
    </source>
</evidence>
<keyword evidence="3" id="KW-0804">Transcription</keyword>
<dbReference type="InterPro" id="IPR036390">
    <property type="entry name" value="WH_DNA-bd_sf"/>
</dbReference>
<dbReference type="SUPFAM" id="SSF46785">
    <property type="entry name" value="Winged helix' DNA-binding domain"/>
    <property type="match status" value="2"/>
</dbReference>
<keyword evidence="2" id="KW-0238">DNA-binding</keyword>
<comment type="caution">
    <text evidence="7">The sequence shown here is derived from an EMBL/GenBank/DDBJ whole genome shotgun (WGS) entry which is preliminary data.</text>
</comment>
<dbReference type="InterPro" id="IPR014757">
    <property type="entry name" value="Tscrpt_reg_IclR_C"/>
</dbReference>
<feature type="domain" description="IclR-ED" evidence="6">
    <location>
        <begin position="373"/>
        <end position="557"/>
    </location>
</feature>
<dbReference type="PROSITE" id="PS51078">
    <property type="entry name" value="ICLR_ED"/>
    <property type="match status" value="2"/>
</dbReference>
<dbReference type="PROSITE" id="PS51077">
    <property type="entry name" value="HTH_ICLR"/>
    <property type="match status" value="2"/>
</dbReference>
<feature type="region of interest" description="Disordered" evidence="4">
    <location>
        <begin position="176"/>
        <end position="199"/>
    </location>
</feature>
<keyword evidence="8" id="KW-1185">Reference proteome</keyword>
<protein>
    <submittedName>
        <fullName evidence="7">IclR family transcriptional regulator C-terminal domain-containing protein</fullName>
    </submittedName>
</protein>
<feature type="compositionally biased region" description="Low complexity" evidence="4">
    <location>
        <begin position="188"/>
        <end position="199"/>
    </location>
</feature>
<dbReference type="EMBL" id="JBEZAE010000011">
    <property type="protein sequence ID" value="MEU7072089.1"/>
    <property type="molecule type" value="Genomic_DNA"/>
</dbReference>
<evidence type="ECO:0000256" key="4">
    <source>
        <dbReference type="SAM" id="MobiDB-lite"/>
    </source>
</evidence>
<dbReference type="InterPro" id="IPR050707">
    <property type="entry name" value="HTH_MetabolicPath_Reg"/>
</dbReference>
<gene>
    <name evidence="7" type="ORF">AB0A88_18355</name>
</gene>
<name>A0ABV3CBE1_9ACTN</name>
<dbReference type="SMART" id="SM00346">
    <property type="entry name" value="HTH_ICLR"/>
    <property type="match status" value="2"/>
</dbReference>
<dbReference type="RefSeq" id="WP_358473386.1">
    <property type="nucleotide sequence ID" value="NZ_JBEZAE010000011.1"/>
</dbReference>
<evidence type="ECO:0000256" key="2">
    <source>
        <dbReference type="ARBA" id="ARBA00023125"/>
    </source>
</evidence>
<dbReference type="Gene3D" id="1.10.10.10">
    <property type="entry name" value="Winged helix-like DNA-binding domain superfamily/Winged helix DNA-binding domain"/>
    <property type="match status" value="2"/>
</dbReference>
<dbReference type="InterPro" id="IPR005471">
    <property type="entry name" value="Tscrpt_reg_IclR_N"/>
</dbReference>
<dbReference type="Pfam" id="PF09339">
    <property type="entry name" value="HTH_IclR"/>
    <property type="match status" value="2"/>
</dbReference>
<evidence type="ECO:0000256" key="3">
    <source>
        <dbReference type="ARBA" id="ARBA00023163"/>
    </source>
</evidence>
<feature type="domain" description="HTH iclR-type" evidence="5">
    <location>
        <begin position="15"/>
        <end position="76"/>
    </location>
</feature>
<evidence type="ECO:0000313" key="7">
    <source>
        <dbReference type="EMBL" id="MEU7072089.1"/>
    </source>
</evidence>
<evidence type="ECO:0000313" key="8">
    <source>
        <dbReference type="Proteomes" id="UP001551329"/>
    </source>
</evidence>
<dbReference type="Proteomes" id="UP001551329">
    <property type="component" value="Unassembled WGS sequence"/>
</dbReference>
<keyword evidence="1" id="KW-0805">Transcription regulation</keyword>
<dbReference type="Gene3D" id="3.30.450.40">
    <property type="match status" value="2"/>
</dbReference>
<evidence type="ECO:0000259" key="6">
    <source>
        <dbReference type="PROSITE" id="PS51078"/>
    </source>
</evidence>